<evidence type="ECO:0000259" key="2">
    <source>
        <dbReference type="Pfam" id="PF13456"/>
    </source>
</evidence>
<evidence type="ECO:0000313" key="4">
    <source>
        <dbReference type="Proteomes" id="UP000489600"/>
    </source>
</evidence>
<accession>A0A565BFL9</accession>
<keyword evidence="4" id="KW-1185">Reference proteome</keyword>
<protein>
    <recommendedName>
        <fullName evidence="2">RNase H type-1 domain-containing protein</fullName>
    </recommendedName>
</protein>
<dbReference type="Pfam" id="PF13456">
    <property type="entry name" value="RVT_3"/>
    <property type="match status" value="1"/>
</dbReference>
<evidence type="ECO:0000256" key="1">
    <source>
        <dbReference type="SAM" id="MobiDB-lite"/>
    </source>
</evidence>
<feature type="compositionally biased region" description="Polar residues" evidence="1">
    <location>
        <begin position="1"/>
        <end position="20"/>
    </location>
</feature>
<dbReference type="OrthoDB" id="1107273at2759"/>
<feature type="region of interest" description="Disordered" evidence="1">
    <location>
        <begin position="1"/>
        <end position="23"/>
    </location>
</feature>
<reference evidence="3" key="1">
    <citation type="submission" date="2019-07" db="EMBL/GenBank/DDBJ databases">
        <authorList>
            <person name="Dittberner H."/>
        </authorList>
    </citation>
    <scope>NUCLEOTIDE SEQUENCE [LARGE SCALE GENOMIC DNA]</scope>
</reference>
<dbReference type="GO" id="GO:0003676">
    <property type="term" value="F:nucleic acid binding"/>
    <property type="evidence" value="ECO:0007669"/>
    <property type="project" value="InterPro"/>
</dbReference>
<dbReference type="Proteomes" id="UP000489600">
    <property type="component" value="Unassembled WGS sequence"/>
</dbReference>
<feature type="domain" description="RNase H type-1" evidence="2">
    <location>
        <begin position="34"/>
        <end position="93"/>
    </location>
</feature>
<dbReference type="GO" id="GO:0004523">
    <property type="term" value="F:RNA-DNA hybrid ribonuclease activity"/>
    <property type="evidence" value="ECO:0007669"/>
    <property type="project" value="InterPro"/>
</dbReference>
<gene>
    <name evidence="3" type="ORF">ANE_LOCUS10101</name>
</gene>
<name>A0A565BFL9_9BRAS</name>
<dbReference type="AlphaFoldDB" id="A0A565BFL9"/>
<sequence>MLRTCNGSYSMKNGSSTKNGSLPCKSSRDFRQVDIIVALDSQAIFEALSKPKDWPRYRALLHRMKQLRSGFTCCAFEHKATTSNSVARAIAKSVTNEGRFQSYLVLGGP</sequence>
<proteinExistence type="predicted"/>
<dbReference type="InterPro" id="IPR002156">
    <property type="entry name" value="RNaseH_domain"/>
</dbReference>
<dbReference type="EMBL" id="CABITT030000003">
    <property type="protein sequence ID" value="VVA99656.1"/>
    <property type="molecule type" value="Genomic_DNA"/>
</dbReference>
<evidence type="ECO:0000313" key="3">
    <source>
        <dbReference type="EMBL" id="VVA99656.1"/>
    </source>
</evidence>
<comment type="caution">
    <text evidence="3">The sequence shown here is derived from an EMBL/GenBank/DDBJ whole genome shotgun (WGS) entry which is preliminary data.</text>
</comment>
<organism evidence="3 4">
    <name type="scientific">Arabis nemorensis</name>
    <dbReference type="NCBI Taxonomy" id="586526"/>
    <lineage>
        <taxon>Eukaryota</taxon>
        <taxon>Viridiplantae</taxon>
        <taxon>Streptophyta</taxon>
        <taxon>Embryophyta</taxon>
        <taxon>Tracheophyta</taxon>
        <taxon>Spermatophyta</taxon>
        <taxon>Magnoliopsida</taxon>
        <taxon>eudicotyledons</taxon>
        <taxon>Gunneridae</taxon>
        <taxon>Pentapetalae</taxon>
        <taxon>rosids</taxon>
        <taxon>malvids</taxon>
        <taxon>Brassicales</taxon>
        <taxon>Brassicaceae</taxon>
        <taxon>Arabideae</taxon>
        <taxon>Arabis</taxon>
    </lineage>
</organism>